<dbReference type="AlphaFoldDB" id="A0A1N6FYI6"/>
<organism evidence="1 2">
    <name type="scientific">Algoriphagus halophilus</name>
    <dbReference type="NCBI Taxonomy" id="226505"/>
    <lineage>
        <taxon>Bacteria</taxon>
        <taxon>Pseudomonadati</taxon>
        <taxon>Bacteroidota</taxon>
        <taxon>Cytophagia</taxon>
        <taxon>Cytophagales</taxon>
        <taxon>Cyclobacteriaceae</taxon>
        <taxon>Algoriphagus</taxon>
    </lineage>
</organism>
<keyword evidence="2" id="KW-1185">Reference proteome</keyword>
<evidence type="ECO:0000313" key="1">
    <source>
        <dbReference type="EMBL" id="SIO00262.1"/>
    </source>
</evidence>
<proteinExistence type="predicted"/>
<dbReference type="Proteomes" id="UP000185221">
    <property type="component" value="Unassembled WGS sequence"/>
</dbReference>
<gene>
    <name evidence="1" type="ORF">SAMN05444394_2826</name>
</gene>
<reference evidence="2" key="1">
    <citation type="submission" date="2016-11" db="EMBL/GenBank/DDBJ databases">
        <authorList>
            <person name="Varghese N."/>
            <person name="Submissions S."/>
        </authorList>
    </citation>
    <scope>NUCLEOTIDE SEQUENCE [LARGE SCALE GENOMIC DNA]</scope>
    <source>
        <strain evidence="2">DSM 15292</strain>
    </source>
</reference>
<protein>
    <submittedName>
        <fullName evidence="1">Uncharacterized protein</fullName>
    </submittedName>
</protein>
<dbReference type="EMBL" id="FSRC01000002">
    <property type="protein sequence ID" value="SIO00262.1"/>
    <property type="molecule type" value="Genomic_DNA"/>
</dbReference>
<evidence type="ECO:0000313" key="2">
    <source>
        <dbReference type="Proteomes" id="UP000185221"/>
    </source>
</evidence>
<accession>A0A1N6FYI6</accession>
<name>A0A1N6FYI6_9BACT</name>
<sequence length="42" mass="4934">MSENVTTKLKAGYILEFDYLLPSKFRTFADCICQAIYESIYF</sequence>